<keyword evidence="2 8" id="KW-0245">EGF-like domain</keyword>
<dbReference type="InterPro" id="IPR034027">
    <property type="entry name" value="Reprolysin_adamalysin"/>
</dbReference>
<feature type="domain" description="Peptidase M12B" evidence="14">
    <location>
        <begin position="106"/>
        <end position="301"/>
    </location>
</feature>
<dbReference type="InterPro" id="IPR000742">
    <property type="entry name" value="EGF"/>
</dbReference>
<dbReference type="GO" id="GO:0006508">
    <property type="term" value="P:proteolysis"/>
    <property type="evidence" value="ECO:0007669"/>
    <property type="project" value="InterPro"/>
</dbReference>
<dbReference type="InterPro" id="IPR018358">
    <property type="entry name" value="Disintegrin_CS"/>
</dbReference>
<dbReference type="FunFam" id="3.40.390.10:FF:000002">
    <property type="entry name" value="Disintegrin and metalloproteinase domain-containing protein 22"/>
    <property type="match status" value="1"/>
</dbReference>
<accession>A0A672YFW5</accession>
<comment type="subcellular location">
    <subcellularLocation>
        <location evidence="1">Membrane</location>
        <topology evidence="1">Single-pass membrane protein</topology>
    </subcellularLocation>
</comment>
<dbReference type="SUPFAM" id="SSF55486">
    <property type="entry name" value="Metalloproteases ('zincins'), catalytic domain"/>
    <property type="match status" value="1"/>
</dbReference>
<evidence type="ECO:0000256" key="11">
    <source>
        <dbReference type="SAM" id="Phobius"/>
    </source>
</evidence>
<dbReference type="InterPro" id="IPR036436">
    <property type="entry name" value="Disintegrin_dom_sf"/>
</dbReference>
<evidence type="ECO:0000256" key="8">
    <source>
        <dbReference type="PROSITE-ProRule" id="PRU00076"/>
    </source>
</evidence>
<feature type="active site" evidence="9">
    <location>
        <position position="245"/>
    </location>
</feature>
<dbReference type="Pfam" id="PF08516">
    <property type="entry name" value="ADAM_CR"/>
    <property type="match status" value="1"/>
</dbReference>
<evidence type="ECO:0000313" key="16">
    <source>
        <dbReference type="Proteomes" id="UP000472271"/>
    </source>
</evidence>
<keyword evidence="4 11" id="KW-1133">Transmembrane helix</keyword>
<reference evidence="15" key="3">
    <citation type="submission" date="2025-09" db="UniProtKB">
        <authorList>
            <consortium name="Ensembl"/>
        </authorList>
    </citation>
    <scope>IDENTIFICATION</scope>
</reference>
<dbReference type="PROSITE" id="PS50026">
    <property type="entry name" value="EGF_3"/>
    <property type="match status" value="1"/>
</dbReference>
<dbReference type="GO" id="GO:0046872">
    <property type="term" value="F:metal ion binding"/>
    <property type="evidence" value="ECO:0007669"/>
    <property type="project" value="UniProtKB-KW"/>
</dbReference>
<evidence type="ECO:0000256" key="5">
    <source>
        <dbReference type="ARBA" id="ARBA00023136"/>
    </source>
</evidence>
<dbReference type="InParanoid" id="A0A672YFW5"/>
<dbReference type="SMART" id="SM00608">
    <property type="entry name" value="ACR"/>
    <property type="match status" value="1"/>
</dbReference>
<feature type="binding site" evidence="9">
    <location>
        <position position="244"/>
    </location>
    <ligand>
        <name>Zn(2+)</name>
        <dbReference type="ChEBI" id="CHEBI:29105"/>
        <note>catalytic</note>
    </ligand>
</feature>
<dbReference type="InterPro" id="IPR006586">
    <property type="entry name" value="ADAM_Cys-rich"/>
</dbReference>
<dbReference type="AlphaFoldDB" id="A0A672YFW5"/>
<feature type="transmembrane region" description="Helical" evidence="11">
    <location>
        <begin position="590"/>
        <end position="611"/>
    </location>
</feature>
<dbReference type="PANTHER" id="PTHR11905:SF136">
    <property type="entry name" value="DISINTEGRIN AND METALLOPROTEINASE DOMAIN-CONTAINING PROTEIN 9"/>
    <property type="match status" value="1"/>
</dbReference>
<keyword evidence="6 8" id="KW-1015">Disulfide bond</keyword>
<dbReference type="InterPro" id="IPR024079">
    <property type="entry name" value="MetalloPept_cat_dom_sf"/>
</dbReference>
<evidence type="ECO:0000256" key="2">
    <source>
        <dbReference type="ARBA" id="ARBA00022536"/>
    </source>
</evidence>
<name>A0A672YFW5_9TELE</name>
<dbReference type="Pfam" id="PF07974">
    <property type="entry name" value="EGF_2"/>
    <property type="match status" value="1"/>
</dbReference>
<protein>
    <submittedName>
        <fullName evidence="15">Zgc:174164</fullName>
    </submittedName>
</protein>
<dbReference type="Gene3D" id="3.40.390.10">
    <property type="entry name" value="Collagenase (Catalytic Domain)"/>
    <property type="match status" value="1"/>
</dbReference>
<keyword evidence="5 11" id="KW-0472">Membrane</keyword>
<evidence type="ECO:0000259" key="12">
    <source>
        <dbReference type="PROSITE" id="PS50026"/>
    </source>
</evidence>
<feature type="domain" description="EGF-like" evidence="12">
    <location>
        <begin position="533"/>
        <end position="567"/>
    </location>
</feature>
<dbReference type="PROSITE" id="PS00427">
    <property type="entry name" value="DISINTEGRIN_1"/>
    <property type="match status" value="1"/>
</dbReference>
<evidence type="ECO:0000313" key="15">
    <source>
        <dbReference type="Ensembl" id="ENSSORP00005003451.1"/>
    </source>
</evidence>
<sequence length="695" mass="74903">KVLKKALESVSAFSFSKVHCYYHGEVEGYPDSLVALSTCSGLSGVIFLENETYGLEPMPKSTSNEHVLYLLEDVHSEPVTCGVVSEILTDLRLLFQQKKRNLPETSYVELALVVDNLRYVFRKQNETAVREEMVQMANLLDGYYKRLNIRVVLVGLEVFKESNPFSVDGSARAVLGRFVKWRKETLIPKLRHDIGQLIVGRPNVYAGGVVGIAFVGTVCSEATSGGINVFGNGNLNYASTVVAHEMGHNLGMQHDDGRCSCSGSCIMAAIVSGSTTFSTCSGDDFEKLIRGGGGVCLKNMPSQSDIVGIAKCGNGLLEEGEQCDCGTPQECTNKCCDAATCRFTAGSPCTNGSCCSDCQIKVAGTLCRSAINTCDLPEFCNGQSAFCPEDFYIMDGLTCENNTAYCYEGQCQTYDFQCRHLFAPATKAADACFQHANTKGNLFGNCGNTSNGLYIKCAAADAMCGKVQCTNVDVNNPPSGAHVSIQIINGSSCVNADFNLGVLDPAYVNPGSPCAEGKACIDFKCVDAAALLPNLNCDANTTCHRHGVCNNNGNCHCDDGWAPPSCDRPGRGGSVDSGPAMIDHSFRNGLLIFFLLVLPLWIVTILLLLCLRRESLDPYLKGDQHHKSRTTGTGNTNVQTNSNVQTHAPKIQPPVQSPAEMVNASFSVDQRQNEASHGFTLVVTNQEIKHTKHTM</sequence>
<dbReference type="SMART" id="SM00050">
    <property type="entry name" value="DISIN"/>
    <property type="match status" value="1"/>
</dbReference>
<keyword evidence="16" id="KW-1185">Reference proteome</keyword>
<organism evidence="15 16">
    <name type="scientific">Sphaeramia orbicularis</name>
    <name type="common">orbiculate cardinalfish</name>
    <dbReference type="NCBI Taxonomy" id="375764"/>
    <lineage>
        <taxon>Eukaryota</taxon>
        <taxon>Metazoa</taxon>
        <taxon>Chordata</taxon>
        <taxon>Craniata</taxon>
        <taxon>Vertebrata</taxon>
        <taxon>Euteleostomi</taxon>
        <taxon>Actinopterygii</taxon>
        <taxon>Neopterygii</taxon>
        <taxon>Teleostei</taxon>
        <taxon>Neoteleostei</taxon>
        <taxon>Acanthomorphata</taxon>
        <taxon>Gobiaria</taxon>
        <taxon>Kurtiformes</taxon>
        <taxon>Apogonoidei</taxon>
        <taxon>Apogonidae</taxon>
        <taxon>Apogoninae</taxon>
        <taxon>Sphaeramia</taxon>
    </lineage>
</organism>
<dbReference type="Proteomes" id="UP000472271">
    <property type="component" value="Chromosome 19"/>
</dbReference>
<dbReference type="CDD" id="cd04269">
    <property type="entry name" value="ZnMc_adamalysin_II_like"/>
    <property type="match status" value="1"/>
</dbReference>
<evidence type="ECO:0000256" key="10">
    <source>
        <dbReference type="SAM" id="MobiDB-lite"/>
    </source>
</evidence>
<evidence type="ECO:0000256" key="3">
    <source>
        <dbReference type="ARBA" id="ARBA00022692"/>
    </source>
</evidence>
<evidence type="ECO:0000256" key="7">
    <source>
        <dbReference type="PROSITE-ProRule" id="PRU00068"/>
    </source>
</evidence>
<feature type="binding site" evidence="9">
    <location>
        <position position="248"/>
    </location>
    <ligand>
        <name>Zn(2+)</name>
        <dbReference type="ChEBI" id="CHEBI:29105"/>
        <note>catalytic</note>
    </ligand>
</feature>
<dbReference type="GO" id="GO:0004222">
    <property type="term" value="F:metalloendopeptidase activity"/>
    <property type="evidence" value="ECO:0007669"/>
    <property type="project" value="InterPro"/>
</dbReference>
<dbReference type="PRINTS" id="PR00289">
    <property type="entry name" value="DISINTEGRIN"/>
</dbReference>
<reference evidence="15" key="1">
    <citation type="submission" date="2019-06" db="EMBL/GenBank/DDBJ databases">
        <authorList>
            <consortium name="Wellcome Sanger Institute Data Sharing"/>
        </authorList>
    </citation>
    <scope>NUCLEOTIDE SEQUENCE [LARGE SCALE GENOMIC DNA]</scope>
</reference>
<dbReference type="Gene3D" id="4.10.70.10">
    <property type="entry name" value="Disintegrin domain"/>
    <property type="match status" value="1"/>
</dbReference>
<feature type="disulfide bond" evidence="8">
    <location>
        <begin position="557"/>
        <end position="566"/>
    </location>
</feature>
<dbReference type="InterPro" id="IPR013111">
    <property type="entry name" value="EGF_extracell"/>
</dbReference>
<feature type="region of interest" description="Disordered" evidence="10">
    <location>
        <begin position="621"/>
        <end position="641"/>
    </location>
</feature>
<keyword evidence="3 11" id="KW-0812">Transmembrane</keyword>
<feature type="binding site" evidence="9">
    <location>
        <position position="254"/>
    </location>
    <ligand>
        <name>Zn(2+)</name>
        <dbReference type="ChEBI" id="CHEBI:29105"/>
        <note>catalytic</note>
    </ligand>
</feature>
<dbReference type="PROSITE" id="PS50214">
    <property type="entry name" value="DISINTEGRIN_2"/>
    <property type="match status" value="1"/>
</dbReference>
<reference evidence="15" key="2">
    <citation type="submission" date="2025-08" db="UniProtKB">
        <authorList>
            <consortium name="Ensembl"/>
        </authorList>
    </citation>
    <scope>IDENTIFICATION</scope>
</reference>
<proteinExistence type="predicted"/>
<dbReference type="Pfam" id="PF01421">
    <property type="entry name" value="Reprolysin"/>
    <property type="match status" value="1"/>
</dbReference>
<dbReference type="InterPro" id="IPR001590">
    <property type="entry name" value="Peptidase_M12B"/>
</dbReference>
<evidence type="ECO:0000259" key="14">
    <source>
        <dbReference type="PROSITE" id="PS50215"/>
    </source>
</evidence>
<keyword evidence="9" id="KW-0862">Zinc</keyword>
<evidence type="ECO:0000256" key="6">
    <source>
        <dbReference type="ARBA" id="ARBA00023157"/>
    </source>
</evidence>
<dbReference type="PROSITE" id="PS01186">
    <property type="entry name" value="EGF_2"/>
    <property type="match status" value="1"/>
</dbReference>
<evidence type="ECO:0000256" key="1">
    <source>
        <dbReference type="ARBA" id="ARBA00004167"/>
    </source>
</evidence>
<dbReference type="GO" id="GO:0005886">
    <property type="term" value="C:plasma membrane"/>
    <property type="evidence" value="ECO:0007669"/>
    <property type="project" value="TreeGrafter"/>
</dbReference>
<feature type="compositionally biased region" description="Low complexity" evidence="10">
    <location>
        <begin position="630"/>
        <end position="641"/>
    </location>
</feature>
<dbReference type="Ensembl" id="ENSSORT00005003551.1">
    <property type="protein sequence ID" value="ENSSORP00005003451.1"/>
    <property type="gene ID" value="ENSSORG00005002085.1"/>
</dbReference>
<feature type="domain" description="Disintegrin" evidence="13">
    <location>
        <begin position="309"/>
        <end position="395"/>
    </location>
</feature>
<feature type="disulfide bond" evidence="7">
    <location>
        <begin position="367"/>
        <end position="387"/>
    </location>
</feature>
<dbReference type="PROSITE" id="PS50215">
    <property type="entry name" value="ADAM_MEPRO"/>
    <property type="match status" value="1"/>
</dbReference>
<dbReference type="SUPFAM" id="SSF57552">
    <property type="entry name" value="Blood coagulation inhibitor (disintegrin)"/>
    <property type="match status" value="1"/>
</dbReference>
<dbReference type="PANTHER" id="PTHR11905">
    <property type="entry name" value="ADAM A DISINTEGRIN AND METALLOPROTEASE DOMAIN"/>
    <property type="match status" value="1"/>
</dbReference>
<comment type="caution">
    <text evidence="8">Lacks conserved residue(s) required for the propagation of feature annotation.</text>
</comment>
<dbReference type="FunFam" id="4.10.70.10:FF:000001">
    <property type="entry name" value="Disintegrin and metalloproteinase domain-containing protein 22"/>
    <property type="match status" value="1"/>
</dbReference>
<evidence type="ECO:0000259" key="13">
    <source>
        <dbReference type="PROSITE" id="PS50214"/>
    </source>
</evidence>
<dbReference type="InterPro" id="IPR001762">
    <property type="entry name" value="Disintegrin_dom"/>
</dbReference>
<dbReference type="Pfam" id="PF00200">
    <property type="entry name" value="Disintegrin"/>
    <property type="match status" value="1"/>
</dbReference>
<keyword evidence="9" id="KW-0479">Metal-binding</keyword>
<evidence type="ECO:0000256" key="4">
    <source>
        <dbReference type="ARBA" id="ARBA00022989"/>
    </source>
</evidence>
<evidence type="ECO:0000256" key="9">
    <source>
        <dbReference type="PROSITE-ProRule" id="PRU00276"/>
    </source>
</evidence>